<dbReference type="Pfam" id="PF00535">
    <property type="entry name" value="Glycos_transf_2"/>
    <property type="match status" value="1"/>
</dbReference>
<reference evidence="2" key="1">
    <citation type="submission" date="2020-07" db="EMBL/GenBank/DDBJ databases">
        <title>Huge and variable diversity of episymbiotic CPR bacteria and DPANN archaea in groundwater ecosystems.</title>
        <authorList>
            <person name="He C.Y."/>
            <person name="Keren R."/>
            <person name="Whittaker M."/>
            <person name="Farag I.F."/>
            <person name="Doudna J."/>
            <person name="Cate J.H.D."/>
            <person name="Banfield J.F."/>
        </authorList>
    </citation>
    <scope>NUCLEOTIDE SEQUENCE</scope>
    <source>
        <strain evidence="2">NC_groundwater_1664_Pr3_B-0.1um_52_9</strain>
    </source>
</reference>
<keyword evidence="2" id="KW-0808">Transferase</keyword>
<evidence type="ECO:0000313" key="2">
    <source>
        <dbReference type="EMBL" id="MBI5252657.1"/>
    </source>
</evidence>
<feature type="domain" description="Glycosyltransferase 2-like" evidence="1">
    <location>
        <begin position="336"/>
        <end position="387"/>
    </location>
</feature>
<dbReference type="PANTHER" id="PTHR43861:SF6">
    <property type="entry name" value="METHYLTRANSFERASE TYPE 11"/>
    <property type="match status" value="1"/>
</dbReference>
<dbReference type="SUPFAM" id="SSF53448">
    <property type="entry name" value="Nucleotide-diphospho-sugar transferases"/>
    <property type="match status" value="1"/>
</dbReference>
<evidence type="ECO:0000259" key="1">
    <source>
        <dbReference type="Pfam" id="PF00535"/>
    </source>
</evidence>
<dbReference type="SUPFAM" id="SSF53335">
    <property type="entry name" value="S-adenosyl-L-methionine-dependent methyltransferases"/>
    <property type="match status" value="1"/>
</dbReference>
<sequence length="392" mass="43784">MPIAGVDEHTRTRATPTYMPITKEIETNSQSEWRLSRCPVCGSEEITYAFRIVERRSDECSSCGLLFLNPQPTDAELQEIYSEGYLLGERDERLRDRVPGMRRAGAAILLRSAMEYLGIRDGRGKSLIDMGCGAGFLLEEAESLGFAVTGIDVSQELVERAASRLKKGTVHQGSVLDLDIPEQTFDVCVLSDVIEHMRNPAEALAKARNVLKQGGVAVVATPSLDSFTARVMQDRWMELKLEHLFYFRPANLQQLIYRSGFSCIRMHPHEKVLDLEYIRSHFERFPGNSVVGWAIRTCGNLVPRFLRERPITLGGSGMVALAARDDRQSAALRTVSVIVPVYNEVATFPNLIKQLTRKTIPGMDMEIVIVESNSTDGTREQVLQLQGQPGIK</sequence>
<evidence type="ECO:0000313" key="3">
    <source>
        <dbReference type="Proteomes" id="UP000807825"/>
    </source>
</evidence>
<dbReference type="Proteomes" id="UP000807825">
    <property type="component" value="Unassembled WGS sequence"/>
</dbReference>
<comment type="caution">
    <text evidence="2">The sequence shown here is derived from an EMBL/GenBank/DDBJ whole genome shotgun (WGS) entry which is preliminary data.</text>
</comment>
<gene>
    <name evidence="2" type="ORF">HY912_24440</name>
</gene>
<dbReference type="GO" id="GO:0032259">
    <property type="term" value="P:methylation"/>
    <property type="evidence" value="ECO:0007669"/>
    <property type="project" value="UniProtKB-KW"/>
</dbReference>
<dbReference type="GO" id="GO:0008168">
    <property type="term" value="F:methyltransferase activity"/>
    <property type="evidence" value="ECO:0007669"/>
    <property type="project" value="UniProtKB-KW"/>
</dbReference>
<dbReference type="CDD" id="cd02440">
    <property type="entry name" value="AdoMet_MTases"/>
    <property type="match status" value="1"/>
</dbReference>
<keyword evidence="2" id="KW-0489">Methyltransferase</keyword>
<dbReference type="PANTHER" id="PTHR43861">
    <property type="entry name" value="TRANS-ACONITATE 2-METHYLTRANSFERASE-RELATED"/>
    <property type="match status" value="1"/>
</dbReference>
<dbReference type="AlphaFoldDB" id="A0A9D6Z6L8"/>
<protein>
    <submittedName>
        <fullName evidence="2">Methyltransferase domain-containing protein</fullName>
    </submittedName>
</protein>
<dbReference type="Gene3D" id="3.40.50.150">
    <property type="entry name" value="Vaccinia Virus protein VP39"/>
    <property type="match status" value="1"/>
</dbReference>
<dbReference type="Gene3D" id="3.90.550.10">
    <property type="entry name" value="Spore Coat Polysaccharide Biosynthesis Protein SpsA, Chain A"/>
    <property type="match status" value="1"/>
</dbReference>
<dbReference type="EMBL" id="JACRDE010000634">
    <property type="protein sequence ID" value="MBI5252657.1"/>
    <property type="molecule type" value="Genomic_DNA"/>
</dbReference>
<feature type="non-terminal residue" evidence="2">
    <location>
        <position position="392"/>
    </location>
</feature>
<proteinExistence type="predicted"/>
<dbReference type="InterPro" id="IPR001173">
    <property type="entry name" value="Glyco_trans_2-like"/>
</dbReference>
<organism evidence="2 3">
    <name type="scientific">Desulfomonile tiedjei</name>
    <dbReference type="NCBI Taxonomy" id="2358"/>
    <lineage>
        <taxon>Bacteria</taxon>
        <taxon>Pseudomonadati</taxon>
        <taxon>Thermodesulfobacteriota</taxon>
        <taxon>Desulfomonilia</taxon>
        <taxon>Desulfomonilales</taxon>
        <taxon>Desulfomonilaceae</taxon>
        <taxon>Desulfomonile</taxon>
    </lineage>
</organism>
<name>A0A9D6Z6L8_9BACT</name>
<dbReference type="Pfam" id="PF13489">
    <property type="entry name" value="Methyltransf_23"/>
    <property type="match status" value="1"/>
</dbReference>
<dbReference type="InterPro" id="IPR029044">
    <property type="entry name" value="Nucleotide-diphossugar_trans"/>
</dbReference>
<dbReference type="InterPro" id="IPR029063">
    <property type="entry name" value="SAM-dependent_MTases_sf"/>
</dbReference>
<accession>A0A9D6Z6L8</accession>